<dbReference type="InterPro" id="IPR015797">
    <property type="entry name" value="NUDIX_hydrolase-like_dom_sf"/>
</dbReference>
<dbReference type="EC" id="3.1.21.4" evidence="5"/>
<protein>
    <submittedName>
        <fullName evidence="5">Putative type II restriction enzyme Sau3AI</fullName>
        <ecNumber evidence="5">3.1.21.4</ecNumber>
    </submittedName>
</protein>
<dbReference type="Gene3D" id="3.40.600.10">
    <property type="entry name" value="DNA mismatch repair MutH/Restriction endonuclease, type II"/>
    <property type="match status" value="2"/>
</dbReference>
<dbReference type="InterPro" id="IPR011335">
    <property type="entry name" value="Restrct_endonuc-II-like"/>
</dbReference>
<reference evidence="5 6" key="1">
    <citation type="submission" date="2014-03" db="EMBL/GenBank/DDBJ databases">
        <title>Genomics of Bifidobacteria.</title>
        <authorList>
            <person name="Ventura M."/>
            <person name="Milani C."/>
            <person name="Lugli G.A."/>
        </authorList>
    </citation>
    <scope>NUCLEOTIDE SEQUENCE [LARGE SCALE GENOMIC DNA]</scope>
    <source>
        <strain evidence="5 6">DSM 23967</strain>
    </source>
</reference>
<evidence type="ECO:0000256" key="1">
    <source>
        <dbReference type="ARBA" id="ARBA00022722"/>
    </source>
</evidence>
<dbReference type="CDD" id="cd22355">
    <property type="entry name" value="Sau3AI_C"/>
    <property type="match status" value="1"/>
</dbReference>
<comment type="caution">
    <text evidence="5">The sequence shown here is derived from an EMBL/GenBank/DDBJ whole genome shotgun (WGS) entry which is preliminary data.</text>
</comment>
<accession>A0A087D819</accession>
<keyword evidence="2" id="KW-0255">Endonuclease</keyword>
<feature type="domain" description="DNA mismatch repair MutH/Type II restriction enzyme Sau3AI" evidence="4">
    <location>
        <begin position="185"/>
        <end position="285"/>
    </location>
</feature>
<dbReference type="GO" id="GO:0003677">
    <property type="term" value="F:DNA binding"/>
    <property type="evidence" value="ECO:0007669"/>
    <property type="project" value="InterPro"/>
</dbReference>
<proteinExistence type="predicted"/>
<dbReference type="STRING" id="1437607.BISA_0956"/>
<dbReference type="OrthoDB" id="3188707at2"/>
<sequence length="674" mass="77581">MFSSQKKKTIQIIKAICLDSNRLVACIRPANPNNQWTLPGGITYNGEGPADTLERTLKGLYDGELSIGSELCRTNLTQNGTRYRVTTYICYPTNIINHLPDGTELLWLSQADMANHVWSNIDQKAADRVMSPLFGESEYRTKKAIQEHALDAINLTLGEIDSDNTKNPNNKGYPGNVIEQVWFNHPADNISAPDFPEAGVELKVTPIDFKKTKTGEIEFKAGERLVLNIINYKNEEKSTFTTSSFWNKNKYIEIIQYLRRDVSKKKETEDKLRYKVKYANLLALEDINEPDFPQDNLIRLSDKHMVEIEEDWTRIHKLIKQGRANELTESMTRTLGTCTKGNSDYRFTVQSNGQQAKSRAYCFKQGFMTTLLQEYILKDTTLQSLIHDTKALTYKTTEEIILDYFNPYRGQTLNDIAKSFNLNWPLNKTPKNIVYLLVKRMLNINSPDTTADTDAGLNSMNVEEFSNDQIRIKTITLFHGAPKENFKVQGISDFFHLSSQHWEDSDLYKLLETQRFLLLVFDNNNNNSKDSNPSGIQFLGAKFWNVPEKDLNGMIKSVWEEDVSKIRNGVHLIYAGGKVHNNFVKESDERILHLRPDAAKSQYCPPYQIEYDDANGKHHKKTINNARQLPAPASWENRPSNHDMYTENYMTKQAWWLNQKYMFSQIEELLPKTA</sequence>
<dbReference type="InterPro" id="IPR011337">
    <property type="entry name" value="DNA_rep_MutH/RE_typeII_Sau3AI"/>
</dbReference>
<evidence type="ECO:0000256" key="3">
    <source>
        <dbReference type="ARBA" id="ARBA00022801"/>
    </source>
</evidence>
<dbReference type="SMART" id="SM00927">
    <property type="entry name" value="MutH"/>
    <property type="match status" value="1"/>
</dbReference>
<name>A0A087D819_9BIFI</name>
<dbReference type="InterPro" id="IPR037057">
    <property type="entry name" value="DNA_rep_MutH/T2_RE_sf"/>
</dbReference>
<dbReference type="Gene3D" id="3.90.79.10">
    <property type="entry name" value="Nucleoside Triphosphate Pyrophosphohydrolase"/>
    <property type="match status" value="1"/>
</dbReference>
<keyword evidence="1" id="KW-0540">Nuclease</keyword>
<dbReference type="RefSeq" id="WP_051917444.1">
    <property type="nucleotide sequence ID" value="NZ_JDUT01000008.1"/>
</dbReference>
<dbReference type="AlphaFoldDB" id="A0A087D819"/>
<dbReference type="EMBL" id="JGZN01000013">
    <property type="protein sequence ID" value="KFI91669.1"/>
    <property type="molecule type" value="Genomic_DNA"/>
</dbReference>
<dbReference type="CDD" id="cd22356">
    <property type="entry name" value="Sau3AI_N-like"/>
    <property type="match status" value="1"/>
</dbReference>
<keyword evidence="3 5" id="KW-0378">Hydrolase</keyword>
<dbReference type="NCBIfam" id="NF040973">
    <property type="entry name" value="restrict_Sau3AI"/>
    <property type="match status" value="1"/>
</dbReference>
<evidence type="ECO:0000259" key="4">
    <source>
        <dbReference type="SMART" id="SM00927"/>
    </source>
</evidence>
<dbReference type="GO" id="GO:0009036">
    <property type="term" value="F:type II site-specific deoxyribonuclease activity"/>
    <property type="evidence" value="ECO:0007669"/>
    <property type="project" value="UniProtKB-EC"/>
</dbReference>
<dbReference type="Proteomes" id="UP000029066">
    <property type="component" value="Unassembled WGS sequence"/>
</dbReference>
<organism evidence="5 6">
    <name type="scientific">Bifidobacterium saguini DSM 23967</name>
    <dbReference type="NCBI Taxonomy" id="1437607"/>
    <lineage>
        <taxon>Bacteria</taxon>
        <taxon>Bacillati</taxon>
        <taxon>Actinomycetota</taxon>
        <taxon>Actinomycetes</taxon>
        <taxon>Bifidobacteriales</taxon>
        <taxon>Bifidobacteriaceae</taxon>
        <taxon>Bifidobacterium</taxon>
    </lineage>
</organism>
<gene>
    <name evidence="5" type="ORF">BISA_0956</name>
</gene>
<dbReference type="Pfam" id="PF02976">
    <property type="entry name" value="MutH"/>
    <property type="match status" value="1"/>
</dbReference>
<evidence type="ECO:0000313" key="5">
    <source>
        <dbReference type="EMBL" id="KFI91669.1"/>
    </source>
</evidence>
<evidence type="ECO:0000313" key="6">
    <source>
        <dbReference type="Proteomes" id="UP000029066"/>
    </source>
</evidence>
<evidence type="ECO:0000256" key="2">
    <source>
        <dbReference type="ARBA" id="ARBA00022759"/>
    </source>
</evidence>
<dbReference type="SUPFAM" id="SSF55811">
    <property type="entry name" value="Nudix"/>
    <property type="match status" value="1"/>
</dbReference>
<dbReference type="SUPFAM" id="SSF52980">
    <property type="entry name" value="Restriction endonuclease-like"/>
    <property type="match status" value="2"/>
</dbReference>